<dbReference type="EMBL" id="MT142475">
    <property type="protein sequence ID" value="QJA81960.1"/>
    <property type="molecule type" value="Genomic_DNA"/>
</dbReference>
<dbReference type="InterPro" id="IPR038666">
    <property type="entry name" value="SSP1_head-tail_sf"/>
</dbReference>
<dbReference type="NCBIfam" id="TIGR01563">
    <property type="entry name" value="gp16_SPP1"/>
    <property type="match status" value="1"/>
</dbReference>
<sequence>MNAGQLNKRIVIQQYGSTQNEYGEQVKTWSTVKTVWASVQPLQGREWFNAKQIQSEVEVRMRLRYTTAITPKMRIQYNSLNYNIESVINVGEQNREIELMCSKVTT</sequence>
<evidence type="ECO:0000313" key="1">
    <source>
        <dbReference type="EMBL" id="QJA65727.1"/>
    </source>
</evidence>
<dbReference type="AlphaFoldDB" id="A0A6M3J9L2"/>
<organism evidence="1">
    <name type="scientific">viral metagenome</name>
    <dbReference type="NCBI Taxonomy" id="1070528"/>
    <lineage>
        <taxon>unclassified sequences</taxon>
        <taxon>metagenomes</taxon>
        <taxon>organismal metagenomes</taxon>
    </lineage>
</organism>
<accession>A0A6M3J9L2</accession>
<protein>
    <submittedName>
        <fullName evidence="1">Putative head-tail joining protein</fullName>
    </submittedName>
</protein>
<dbReference type="EMBL" id="MT141543">
    <property type="protein sequence ID" value="QJA65727.1"/>
    <property type="molecule type" value="Genomic_DNA"/>
</dbReference>
<evidence type="ECO:0000313" key="2">
    <source>
        <dbReference type="EMBL" id="QJA81960.1"/>
    </source>
</evidence>
<dbReference type="Gene3D" id="2.40.10.270">
    <property type="entry name" value="Bacteriophage SPP1 head-tail adaptor protein"/>
    <property type="match status" value="1"/>
</dbReference>
<proteinExistence type="predicted"/>
<gene>
    <name evidence="2" type="ORF">MM415A00465_0018</name>
    <name evidence="1" type="ORF">MM415B00381_0040</name>
</gene>
<name>A0A6M3J9L2_9ZZZZ</name>
<reference evidence="1" key="1">
    <citation type="submission" date="2020-03" db="EMBL/GenBank/DDBJ databases">
        <title>The deep terrestrial virosphere.</title>
        <authorList>
            <person name="Holmfeldt K."/>
            <person name="Nilsson E."/>
            <person name="Simone D."/>
            <person name="Lopez-Fernandez M."/>
            <person name="Wu X."/>
            <person name="de Brujin I."/>
            <person name="Lundin D."/>
            <person name="Andersson A."/>
            <person name="Bertilsson S."/>
            <person name="Dopson M."/>
        </authorList>
    </citation>
    <scope>NUCLEOTIDE SEQUENCE</scope>
    <source>
        <strain evidence="2">MM415A00465</strain>
        <strain evidence="1">MM415B00381</strain>
    </source>
</reference>
<dbReference type="Pfam" id="PF05521">
    <property type="entry name" value="Phage_HCP"/>
    <property type="match status" value="1"/>
</dbReference>
<dbReference type="InterPro" id="IPR008767">
    <property type="entry name" value="Phage_SPP1_head-tail_adaptor"/>
</dbReference>